<gene>
    <name evidence="5" type="ORF">DW355_11435</name>
</gene>
<dbReference type="Gene3D" id="3.40.50.12780">
    <property type="entry name" value="N-terminal domain of ligase-like"/>
    <property type="match status" value="1"/>
</dbReference>
<dbReference type="InterPro" id="IPR042099">
    <property type="entry name" value="ANL_N_sf"/>
</dbReference>
<evidence type="ECO:0000259" key="4">
    <source>
        <dbReference type="Pfam" id="PF00501"/>
    </source>
</evidence>
<accession>A0A4V1A296</accession>
<dbReference type="SUPFAM" id="SSF56801">
    <property type="entry name" value="Acetyl-CoA synthetase-like"/>
    <property type="match status" value="1"/>
</dbReference>
<dbReference type="InterPro" id="IPR045851">
    <property type="entry name" value="AMP-bd_C_sf"/>
</dbReference>
<reference evidence="5 6" key="1">
    <citation type="submission" date="2018-07" db="EMBL/GenBank/DDBJ databases">
        <title>Exploring interactions and the metabolic potential of the ultra-small soil bacteria Hylemonella gracilis.</title>
        <authorList>
            <person name="Tyc O."/>
            <person name="Kulkarni P."/>
            <person name="Gawehns F."/>
            <person name="Hundscheid M."/>
            <person name="Zweers H."/>
            <person name="Garbeva P."/>
        </authorList>
    </citation>
    <scope>NUCLEOTIDE SEQUENCE [LARGE SCALE GENOMIC DNA]</scope>
    <source>
        <strain evidence="5 6">NS1</strain>
    </source>
</reference>
<keyword evidence="2" id="KW-0067">ATP-binding</keyword>
<evidence type="ECO:0000256" key="2">
    <source>
        <dbReference type="ARBA" id="ARBA00022840"/>
    </source>
</evidence>
<evidence type="ECO:0000256" key="1">
    <source>
        <dbReference type="ARBA" id="ARBA00022741"/>
    </source>
</evidence>
<dbReference type="AlphaFoldDB" id="A0A4V1A296"/>
<proteinExistence type="predicted"/>
<dbReference type="InterPro" id="IPR020459">
    <property type="entry name" value="AMP-binding"/>
</dbReference>
<name>A0A4V1A296_9BURK</name>
<comment type="catalytic activity">
    <reaction evidence="3">
        <text>a long-chain fatty acid + ATP + CoA = a long-chain fatty acyl-CoA + AMP + diphosphate</text>
        <dbReference type="Rhea" id="RHEA:15421"/>
        <dbReference type="ChEBI" id="CHEBI:30616"/>
        <dbReference type="ChEBI" id="CHEBI:33019"/>
        <dbReference type="ChEBI" id="CHEBI:57287"/>
        <dbReference type="ChEBI" id="CHEBI:57560"/>
        <dbReference type="ChEBI" id="CHEBI:83139"/>
        <dbReference type="ChEBI" id="CHEBI:456215"/>
        <dbReference type="EC" id="6.2.1.3"/>
    </reaction>
    <physiologicalReaction direction="left-to-right" evidence="3">
        <dbReference type="Rhea" id="RHEA:15422"/>
    </physiologicalReaction>
</comment>
<dbReference type="InterPro" id="IPR000873">
    <property type="entry name" value="AMP-dep_synth/lig_dom"/>
</dbReference>
<dbReference type="RefSeq" id="WP_131280230.1">
    <property type="nucleotide sequence ID" value="NZ_CP031395.1"/>
</dbReference>
<evidence type="ECO:0000313" key="6">
    <source>
        <dbReference type="Proteomes" id="UP000292939"/>
    </source>
</evidence>
<keyword evidence="5" id="KW-0436">Ligase</keyword>
<sequence>MTQHFTPASTATPIDPIQTLPELLAWRAAQSPEREAYREFDASTQQWRSLTWGQTLPEVQRWQRALTASGIQSGQRVAILLPNGFHAMRVDQATLAQGAVPVPLHAIDNPGSIAYILSDSAAGLLMLSQVAQWQQIQAAAMQAGIALDTLRTVVCTEATAQELGATGTTSPQPRLLALNDWLNAGRSAGQNGDVAVATPPGPEDLATIVYTSGTTGKPKGVMLTHRNVLANVKAIYPCVTPLPDDVFLSFLPLSHTFERTTGYYLPIAAGSAVVYARSVQQLAEDMKLVRPTVLISVPRIYERVHARLQEVLSKSGFKQRLFEAAQAKGWRRFRAAQGLKGSTAEDQIQAAKAGWLRVLPWVLLRKLVAQPLLAQFGGRIRIAVSGGAPLAQTQARCFLGLGLPLLQGYGMTETSPVVAANRPDDNDPATVGRALPGVQVRIGDNRELQVRGPSVMRGYWNRPEDTARVLDAEGWLSTGDQAEIDGQGRIRILGRIKEIIVTSTGEKVPPGDLEQAILADPLFEQVFVVGEQRPFIAAVVVVQAEEWTKLAKGLGLVPQAEQSLAAPEVLAAVLKRIERATGSFAHYAVPRAVTLTRELWTIENGLMTPTLKLKRNNLMVRFESAIEAMYRKR</sequence>
<keyword evidence="1" id="KW-0547">Nucleotide-binding</keyword>
<dbReference type="EMBL" id="CP031395">
    <property type="protein sequence ID" value="QBK05279.1"/>
    <property type="molecule type" value="Genomic_DNA"/>
</dbReference>
<organism evidence="5 6">
    <name type="scientific">Hylemonella gracilis</name>
    <dbReference type="NCBI Taxonomy" id="80880"/>
    <lineage>
        <taxon>Bacteria</taxon>
        <taxon>Pseudomonadati</taxon>
        <taxon>Pseudomonadota</taxon>
        <taxon>Betaproteobacteria</taxon>
        <taxon>Burkholderiales</taxon>
        <taxon>Comamonadaceae</taxon>
        <taxon>Hylemonella</taxon>
    </lineage>
</organism>
<dbReference type="OrthoDB" id="9766486at2"/>
<dbReference type="PANTHER" id="PTHR43272">
    <property type="entry name" value="LONG-CHAIN-FATTY-ACID--COA LIGASE"/>
    <property type="match status" value="1"/>
</dbReference>
<dbReference type="Gene3D" id="3.30.300.30">
    <property type="match status" value="1"/>
</dbReference>
<dbReference type="Pfam" id="PF00501">
    <property type="entry name" value="AMP-binding"/>
    <property type="match status" value="1"/>
</dbReference>
<evidence type="ECO:0000313" key="5">
    <source>
        <dbReference type="EMBL" id="QBK05279.1"/>
    </source>
</evidence>
<protein>
    <submittedName>
        <fullName evidence="5">Long-chain fatty acid--CoA ligase</fullName>
    </submittedName>
</protein>
<dbReference type="InterPro" id="IPR020845">
    <property type="entry name" value="AMP-binding_CS"/>
</dbReference>
<dbReference type="GO" id="GO:0005524">
    <property type="term" value="F:ATP binding"/>
    <property type="evidence" value="ECO:0007669"/>
    <property type="project" value="UniProtKB-KW"/>
</dbReference>
<dbReference type="Proteomes" id="UP000292939">
    <property type="component" value="Chromosome"/>
</dbReference>
<dbReference type="KEGG" id="hgr:DW355_11435"/>
<dbReference type="PRINTS" id="PR00154">
    <property type="entry name" value="AMPBINDING"/>
</dbReference>
<dbReference type="PROSITE" id="PS00455">
    <property type="entry name" value="AMP_BINDING"/>
    <property type="match status" value="1"/>
</dbReference>
<dbReference type="Pfam" id="PF23562">
    <property type="entry name" value="AMP-binding_C_3"/>
    <property type="match status" value="1"/>
</dbReference>
<dbReference type="GO" id="GO:0016020">
    <property type="term" value="C:membrane"/>
    <property type="evidence" value="ECO:0007669"/>
    <property type="project" value="TreeGrafter"/>
</dbReference>
<dbReference type="GO" id="GO:0004467">
    <property type="term" value="F:long-chain fatty acid-CoA ligase activity"/>
    <property type="evidence" value="ECO:0007669"/>
    <property type="project" value="UniProtKB-EC"/>
</dbReference>
<evidence type="ECO:0000256" key="3">
    <source>
        <dbReference type="ARBA" id="ARBA00024484"/>
    </source>
</evidence>
<dbReference type="PANTHER" id="PTHR43272:SF33">
    <property type="entry name" value="AMP-BINDING DOMAIN-CONTAINING PROTEIN-RELATED"/>
    <property type="match status" value="1"/>
</dbReference>
<dbReference type="CDD" id="cd05907">
    <property type="entry name" value="VL_LC_FACS_like"/>
    <property type="match status" value="1"/>
</dbReference>
<feature type="domain" description="AMP-dependent synthetase/ligase" evidence="4">
    <location>
        <begin position="25"/>
        <end position="460"/>
    </location>
</feature>